<feature type="region of interest" description="Disordered" evidence="1">
    <location>
        <begin position="23"/>
        <end position="92"/>
    </location>
</feature>
<evidence type="ECO:0000313" key="3">
    <source>
        <dbReference type="Proteomes" id="UP000800096"/>
    </source>
</evidence>
<organism evidence="2 3">
    <name type="scientific">Ampelomyces quisqualis</name>
    <name type="common">Powdery mildew agent</name>
    <dbReference type="NCBI Taxonomy" id="50730"/>
    <lineage>
        <taxon>Eukaryota</taxon>
        <taxon>Fungi</taxon>
        <taxon>Dikarya</taxon>
        <taxon>Ascomycota</taxon>
        <taxon>Pezizomycotina</taxon>
        <taxon>Dothideomycetes</taxon>
        <taxon>Pleosporomycetidae</taxon>
        <taxon>Pleosporales</taxon>
        <taxon>Pleosporineae</taxon>
        <taxon>Phaeosphaeriaceae</taxon>
        <taxon>Ampelomyces</taxon>
    </lineage>
</organism>
<keyword evidence="3" id="KW-1185">Reference proteome</keyword>
<protein>
    <submittedName>
        <fullName evidence="2">Uncharacterized protein</fullName>
    </submittedName>
</protein>
<dbReference type="EMBL" id="ML979138">
    <property type="protein sequence ID" value="KAF1913774.1"/>
    <property type="molecule type" value="Genomic_DNA"/>
</dbReference>
<sequence>MQQSTLSHHAAIPFQDISNTNYTGAFHIPAPSDPWNWHRSRTPPEPRQQIIPDPAPTDESRSGPPSQDIPREPFARLAFGSPEPSTRESSMDIKTFILCAPAAAAAEYRAPAKHQSTGPPGDTQQLDWSEGSSLYTSKPNSASAESVAGSRIRRLTMGELQLEL</sequence>
<proteinExistence type="predicted"/>
<reference evidence="2" key="1">
    <citation type="journal article" date="2020" name="Stud. Mycol.">
        <title>101 Dothideomycetes genomes: a test case for predicting lifestyles and emergence of pathogens.</title>
        <authorList>
            <person name="Haridas S."/>
            <person name="Albert R."/>
            <person name="Binder M."/>
            <person name="Bloem J."/>
            <person name="Labutti K."/>
            <person name="Salamov A."/>
            <person name="Andreopoulos B."/>
            <person name="Baker S."/>
            <person name="Barry K."/>
            <person name="Bills G."/>
            <person name="Bluhm B."/>
            <person name="Cannon C."/>
            <person name="Castanera R."/>
            <person name="Culley D."/>
            <person name="Daum C."/>
            <person name="Ezra D."/>
            <person name="Gonzalez J."/>
            <person name="Henrissat B."/>
            <person name="Kuo A."/>
            <person name="Liang C."/>
            <person name="Lipzen A."/>
            <person name="Lutzoni F."/>
            <person name="Magnuson J."/>
            <person name="Mondo S."/>
            <person name="Nolan M."/>
            <person name="Ohm R."/>
            <person name="Pangilinan J."/>
            <person name="Park H.-J."/>
            <person name="Ramirez L."/>
            <person name="Alfaro M."/>
            <person name="Sun H."/>
            <person name="Tritt A."/>
            <person name="Yoshinaga Y."/>
            <person name="Zwiers L.-H."/>
            <person name="Turgeon B."/>
            <person name="Goodwin S."/>
            <person name="Spatafora J."/>
            <person name="Crous P."/>
            <person name="Grigoriev I."/>
        </authorList>
    </citation>
    <scope>NUCLEOTIDE SEQUENCE</scope>
    <source>
        <strain evidence="2">HMLAC05119</strain>
    </source>
</reference>
<evidence type="ECO:0000313" key="2">
    <source>
        <dbReference type="EMBL" id="KAF1913774.1"/>
    </source>
</evidence>
<dbReference type="Proteomes" id="UP000800096">
    <property type="component" value="Unassembled WGS sequence"/>
</dbReference>
<feature type="compositionally biased region" description="Polar residues" evidence="1">
    <location>
        <begin position="114"/>
        <end position="144"/>
    </location>
</feature>
<feature type="region of interest" description="Disordered" evidence="1">
    <location>
        <begin position="107"/>
        <end position="152"/>
    </location>
</feature>
<dbReference type="AlphaFoldDB" id="A0A6A5QH11"/>
<accession>A0A6A5QH11</accession>
<evidence type="ECO:0000256" key="1">
    <source>
        <dbReference type="SAM" id="MobiDB-lite"/>
    </source>
</evidence>
<gene>
    <name evidence="2" type="ORF">BDU57DRAFT_322263</name>
</gene>
<name>A0A6A5QH11_AMPQU</name>